<name>A0ABS8TS66_DATST</name>
<reference evidence="1 2" key="1">
    <citation type="journal article" date="2021" name="BMC Genomics">
        <title>Datura genome reveals duplications of psychoactive alkaloid biosynthetic genes and high mutation rate following tissue culture.</title>
        <authorList>
            <person name="Rajewski A."/>
            <person name="Carter-House D."/>
            <person name="Stajich J."/>
            <person name="Litt A."/>
        </authorList>
    </citation>
    <scope>NUCLEOTIDE SEQUENCE [LARGE SCALE GENOMIC DNA]</scope>
    <source>
        <strain evidence="1">AR-01</strain>
    </source>
</reference>
<evidence type="ECO:0000313" key="1">
    <source>
        <dbReference type="EMBL" id="MCD7473259.1"/>
    </source>
</evidence>
<dbReference type="EMBL" id="JACEIK010001948">
    <property type="protein sequence ID" value="MCD7473259.1"/>
    <property type="molecule type" value="Genomic_DNA"/>
</dbReference>
<accession>A0ABS8TS66</accession>
<comment type="caution">
    <text evidence="1">The sequence shown here is derived from an EMBL/GenBank/DDBJ whole genome shotgun (WGS) entry which is preliminary data.</text>
</comment>
<proteinExistence type="predicted"/>
<sequence length="195" mass="20939">MVVAAIVDQRRVNIGGLLANELKKMTLQTDTSLPYTCLITALCNQAKVPTLQREDHIIEDRQVIHITNIRDGTRIIVQHHLSFPMTVGGEPDTEGVHIEVPLNVAKPSIDMSPPPDASKADLAYLAPQGASSSNSTPHPAPVAPCRATTTLGALSRLRIAMTDLLQRSMATIVDCLAPVIAQTSNRPPEFSLGVP</sequence>
<organism evidence="1 2">
    <name type="scientific">Datura stramonium</name>
    <name type="common">Jimsonweed</name>
    <name type="synonym">Common thornapple</name>
    <dbReference type="NCBI Taxonomy" id="4076"/>
    <lineage>
        <taxon>Eukaryota</taxon>
        <taxon>Viridiplantae</taxon>
        <taxon>Streptophyta</taxon>
        <taxon>Embryophyta</taxon>
        <taxon>Tracheophyta</taxon>
        <taxon>Spermatophyta</taxon>
        <taxon>Magnoliopsida</taxon>
        <taxon>eudicotyledons</taxon>
        <taxon>Gunneridae</taxon>
        <taxon>Pentapetalae</taxon>
        <taxon>asterids</taxon>
        <taxon>lamiids</taxon>
        <taxon>Solanales</taxon>
        <taxon>Solanaceae</taxon>
        <taxon>Solanoideae</taxon>
        <taxon>Datureae</taxon>
        <taxon>Datura</taxon>
    </lineage>
</organism>
<evidence type="ECO:0000313" key="2">
    <source>
        <dbReference type="Proteomes" id="UP000823775"/>
    </source>
</evidence>
<protein>
    <submittedName>
        <fullName evidence="1">Uncharacterized protein</fullName>
    </submittedName>
</protein>
<dbReference type="Proteomes" id="UP000823775">
    <property type="component" value="Unassembled WGS sequence"/>
</dbReference>
<keyword evidence="2" id="KW-1185">Reference proteome</keyword>
<gene>
    <name evidence="1" type="ORF">HAX54_014990</name>
</gene>